<comment type="caution">
    <text evidence="1">The sequence shown here is derived from an EMBL/GenBank/DDBJ whole genome shotgun (WGS) entry which is preliminary data.</text>
</comment>
<dbReference type="EMBL" id="NESQ01000074">
    <property type="protein sequence ID" value="PUU80020.1"/>
    <property type="molecule type" value="Genomic_DNA"/>
</dbReference>
<accession>A0A2T6ZX19</accession>
<keyword evidence="2" id="KW-1185">Reference proteome</keyword>
<evidence type="ECO:0000313" key="1">
    <source>
        <dbReference type="EMBL" id="PUU80020.1"/>
    </source>
</evidence>
<proteinExistence type="predicted"/>
<dbReference type="AlphaFoldDB" id="A0A2T6ZX19"/>
<name>A0A2T6ZX19_TUBBO</name>
<organism evidence="1 2">
    <name type="scientific">Tuber borchii</name>
    <name type="common">White truffle</name>
    <dbReference type="NCBI Taxonomy" id="42251"/>
    <lineage>
        <taxon>Eukaryota</taxon>
        <taxon>Fungi</taxon>
        <taxon>Dikarya</taxon>
        <taxon>Ascomycota</taxon>
        <taxon>Pezizomycotina</taxon>
        <taxon>Pezizomycetes</taxon>
        <taxon>Pezizales</taxon>
        <taxon>Tuberaceae</taxon>
        <taxon>Tuber</taxon>
    </lineage>
</organism>
<evidence type="ECO:0000313" key="2">
    <source>
        <dbReference type="Proteomes" id="UP000244722"/>
    </source>
</evidence>
<sequence length="175" mass="19761">MSTRWESPSNGAIANRYNSFVEKLRVAGYPRLTISTTPPSTVPAFPDWLLEFSFRNNISRPCRHDPLCEVANTLVFQIPLHKPVLYANLHPLLPSSEHLALHLLNAYLEWFDTAFCAKATAQIKPVLEVFTAQKGGSKYHTMQIPYKSHRSAGASKRYCRFLFRQRGGNLAEGAI</sequence>
<protein>
    <submittedName>
        <fullName evidence="1">Uncharacterized protein</fullName>
    </submittedName>
</protein>
<reference evidence="1 2" key="1">
    <citation type="submission" date="2017-04" db="EMBL/GenBank/DDBJ databases">
        <title>Draft genome sequence of Tuber borchii Vittad., a whitish edible truffle.</title>
        <authorList>
            <consortium name="DOE Joint Genome Institute"/>
            <person name="Murat C."/>
            <person name="Kuo A."/>
            <person name="Barry K.W."/>
            <person name="Clum A."/>
            <person name="Dockter R.B."/>
            <person name="Fauchery L."/>
            <person name="Iotti M."/>
            <person name="Kohler A."/>
            <person name="Labutti K."/>
            <person name="Lindquist E.A."/>
            <person name="Lipzen A."/>
            <person name="Ohm R.A."/>
            <person name="Wang M."/>
            <person name="Grigoriev I.V."/>
            <person name="Zambonelli A."/>
            <person name="Martin F.M."/>
        </authorList>
    </citation>
    <scope>NUCLEOTIDE SEQUENCE [LARGE SCALE GENOMIC DNA]</scope>
    <source>
        <strain evidence="1 2">Tbo3840</strain>
    </source>
</reference>
<dbReference type="Proteomes" id="UP000244722">
    <property type="component" value="Unassembled WGS sequence"/>
</dbReference>
<gene>
    <name evidence="1" type="ORF">B9Z19DRAFT_1063772</name>
</gene>